<evidence type="ECO:0000313" key="2">
    <source>
        <dbReference type="Proteomes" id="UP000193900"/>
    </source>
</evidence>
<name>A0A1Y5RX94_9RHOB</name>
<accession>A0A1Y5RX94</accession>
<keyword evidence="2" id="KW-1185">Reference proteome</keyword>
<dbReference type="Proteomes" id="UP000193900">
    <property type="component" value="Unassembled WGS sequence"/>
</dbReference>
<evidence type="ECO:0000313" key="1">
    <source>
        <dbReference type="EMBL" id="SLN27711.1"/>
    </source>
</evidence>
<proteinExistence type="predicted"/>
<dbReference type="SUPFAM" id="SSF56801">
    <property type="entry name" value="Acetyl-CoA synthetase-like"/>
    <property type="match status" value="1"/>
</dbReference>
<organism evidence="1 2">
    <name type="scientific">Roseisalinus antarcticus</name>
    <dbReference type="NCBI Taxonomy" id="254357"/>
    <lineage>
        <taxon>Bacteria</taxon>
        <taxon>Pseudomonadati</taxon>
        <taxon>Pseudomonadota</taxon>
        <taxon>Alphaproteobacteria</taxon>
        <taxon>Rhodobacterales</taxon>
        <taxon>Roseobacteraceae</taxon>
        <taxon>Roseisalinus</taxon>
    </lineage>
</organism>
<dbReference type="RefSeq" id="WP_306372474.1">
    <property type="nucleotide sequence ID" value="NZ_FWFZ01000003.1"/>
</dbReference>
<gene>
    <name evidence="1" type="ORF">ROA7023_00901</name>
</gene>
<dbReference type="InterPro" id="IPR045851">
    <property type="entry name" value="AMP-bd_C_sf"/>
</dbReference>
<dbReference type="EMBL" id="FWFZ01000003">
    <property type="protein sequence ID" value="SLN27711.1"/>
    <property type="molecule type" value="Genomic_DNA"/>
</dbReference>
<dbReference type="Gene3D" id="3.30.300.30">
    <property type="match status" value="1"/>
</dbReference>
<sequence length="68" mass="7519">MAVCVCLPGAAVSPEALTAMLEGKLARYKLPHRYVFLEEMPRTGYGKVTKKLVRDELKARGLWPETGA</sequence>
<dbReference type="AlphaFoldDB" id="A0A1Y5RX94"/>
<reference evidence="1 2" key="1">
    <citation type="submission" date="2017-03" db="EMBL/GenBank/DDBJ databases">
        <authorList>
            <person name="Afonso C.L."/>
            <person name="Miller P.J."/>
            <person name="Scott M.A."/>
            <person name="Spackman E."/>
            <person name="Goraichik I."/>
            <person name="Dimitrov K.M."/>
            <person name="Suarez D.L."/>
            <person name="Swayne D.E."/>
        </authorList>
    </citation>
    <scope>NUCLEOTIDE SEQUENCE [LARGE SCALE GENOMIC DNA]</scope>
    <source>
        <strain evidence="1 2">CECT 7023</strain>
    </source>
</reference>
<protein>
    <submittedName>
        <fullName evidence="1">Acyl-CoA synthetase</fullName>
    </submittedName>
</protein>